<sequence length="360" mass="40798">MKLGIFRILALLAWISCRQDNSTDPGKNLELFTAADDRFRYTGRVDFSNPVLPRFWAPGVYIETRFEGSDCQLLINDEEQLSKNHNYIQVMIDGKFYSRIRLSKKRNVIDIARGLDSGAHTLLICKGTESGIGYLEFVGLKCRKLLAPARAPLRKIEFIGNSITCGTGSDILSKPCGEGEWYDQHNTYYAYGPLTARMLKAQWHLTSVTGIGLMQSCCELNYTMPQVYNNVTLRPNSIAWDTEKYHPDVITVSLGQNDGIQDKTVFRKAYVKFVNQLRAAHPASTIFLLTSPMATPELVAWQKEVLNAVRTELSRNGMKKIHTYFFSKRYHNGCGDHPDLTEHQAIAKELQTVISNAMNW</sequence>
<protein>
    <submittedName>
        <fullName evidence="3">Acetyl xylan esterase</fullName>
    </submittedName>
</protein>
<organism evidence="3 4">
    <name type="scientific">Flavihumibacter solisilvae</name>
    <dbReference type="NCBI Taxonomy" id="1349421"/>
    <lineage>
        <taxon>Bacteria</taxon>
        <taxon>Pseudomonadati</taxon>
        <taxon>Bacteroidota</taxon>
        <taxon>Chitinophagia</taxon>
        <taxon>Chitinophagales</taxon>
        <taxon>Chitinophagaceae</taxon>
        <taxon>Flavihumibacter</taxon>
    </lineage>
</organism>
<dbReference type="Pfam" id="PF13472">
    <property type="entry name" value="Lipase_GDSL_2"/>
    <property type="match status" value="1"/>
</dbReference>
<proteinExistence type="predicted"/>
<accession>A0A0C1L3F7</accession>
<evidence type="ECO:0000313" key="4">
    <source>
        <dbReference type="Proteomes" id="UP000031408"/>
    </source>
</evidence>
<evidence type="ECO:0000259" key="2">
    <source>
        <dbReference type="Pfam" id="PF17996"/>
    </source>
</evidence>
<keyword evidence="4" id="KW-1185">Reference proteome</keyword>
<feature type="domain" description="Carbohydrate esterase 2 N-terminal" evidence="2">
    <location>
        <begin position="41"/>
        <end position="147"/>
    </location>
</feature>
<dbReference type="Gene3D" id="2.60.120.260">
    <property type="entry name" value="Galactose-binding domain-like"/>
    <property type="match status" value="1"/>
</dbReference>
<dbReference type="InterPro" id="IPR040794">
    <property type="entry name" value="CE2_N"/>
</dbReference>
<dbReference type="Proteomes" id="UP000031408">
    <property type="component" value="Unassembled WGS sequence"/>
</dbReference>
<evidence type="ECO:0000313" key="3">
    <source>
        <dbReference type="EMBL" id="KIC94136.1"/>
    </source>
</evidence>
<dbReference type="STRING" id="1349421.OI18_14205"/>
<dbReference type="CDD" id="cd01831">
    <property type="entry name" value="Endoglucanase_E_like"/>
    <property type="match status" value="1"/>
</dbReference>
<dbReference type="RefSeq" id="WP_039140773.1">
    <property type="nucleotide sequence ID" value="NZ_JSVC01000015.1"/>
</dbReference>
<dbReference type="PANTHER" id="PTHR37834">
    <property type="entry name" value="GDSL-LIKE LIPASE/ACYLHYDROLASE DOMAIN PROTEIN (AFU_ORTHOLOGUE AFUA_2G00620)"/>
    <property type="match status" value="1"/>
</dbReference>
<name>A0A0C1L3F7_9BACT</name>
<comment type="caution">
    <text evidence="3">The sequence shown here is derived from an EMBL/GenBank/DDBJ whole genome shotgun (WGS) entry which is preliminary data.</text>
</comment>
<dbReference type="OrthoDB" id="9801375at2"/>
<dbReference type="PANTHER" id="PTHR37834:SF2">
    <property type="entry name" value="ESTERASE, SGNH HYDROLASE-TYPE"/>
    <property type="match status" value="1"/>
</dbReference>
<dbReference type="AlphaFoldDB" id="A0A0C1L3F7"/>
<dbReference type="InterPro" id="IPR013830">
    <property type="entry name" value="SGNH_hydro"/>
</dbReference>
<dbReference type="EMBL" id="JSVC01000015">
    <property type="protein sequence ID" value="KIC94136.1"/>
    <property type="molecule type" value="Genomic_DNA"/>
</dbReference>
<gene>
    <name evidence="3" type="ORF">OI18_14205</name>
</gene>
<dbReference type="Pfam" id="PF17996">
    <property type="entry name" value="CE2_N"/>
    <property type="match status" value="1"/>
</dbReference>
<reference evidence="3 4" key="1">
    <citation type="submission" date="2014-11" db="EMBL/GenBank/DDBJ databases">
        <title>Genome sequence of Flavihumibacter solisilvae 3-3.</title>
        <authorList>
            <person name="Zhou G."/>
            <person name="Li M."/>
            <person name="Wang G."/>
        </authorList>
    </citation>
    <scope>NUCLEOTIDE SEQUENCE [LARGE SCALE GENOMIC DNA]</scope>
    <source>
        <strain evidence="3 4">3-3</strain>
    </source>
</reference>
<dbReference type="SUPFAM" id="SSF52266">
    <property type="entry name" value="SGNH hydrolase"/>
    <property type="match status" value="1"/>
</dbReference>
<dbReference type="InterPro" id="IPR036514">
    <property type="entry name" value="SGNH_hydro_sf"/>
</dbReference>
<dbReference type="Gene3D" id="3.40.50.1110">
    <property type="entry name" value="SGNH hydrolase"/>
    <property type="match status" value="1"/>
</dbReference>
<dbReference type="GO" id="GO:0052689">
    <property type="term" value="F:carboxylic ester hydrolase activity"/>
    <property type="evidence" value="ECO:0007669"/>
    <property type="project" value="InterPro"/>
</dbReference>
<evidence type="ECO:0000259" key="1">
    <source>
        <dbReference type="Pfam" id="PF13472"/>
    </source>
</evidence>
<dbReference type="InterPro" id="IPR037461">
    <property type="entry name" value="CtCE2-like_dom"/>
</dbReference>
<dbReference type="InterPro" id="IPR052762">
    <property type="entry name" value="PCW_deacetylase/CE"/>
</dbReference>
<feature type="domain" description="SGNH hydrolase-type esterase" evidence="1">
    <location>
        <begin position="158"/>
        <end position="313"/>
    </location>
</feature>